<comment type="caution">
    <text evidence="9">Lacks conserved residue(s) required for the propagation of feature annotation.</text>
</comment>
<dbReference type="STRING" id="502025.Hoch_4021"/>
<keyword evidence="5 9" id="KW-0653">Protein transport</keyword>
<dbReference type="GO" id="GO:0006605">
    <property type="term" value="P:protein targeting"/>
    <property type="evidence" value="ECO:0007669"/>
    <property type="project" value="UniProtKB-UniRule"/>
</dbReference>
<dbReference type="RefSeq" id="WP_012829119.1">
    <property type="nucleotide sequence ID" value="NC_013440.1"/>
</dbReference>
<dbReference type="Proteomes" id="UP000001880">
    <property type="component" value="Chromosome"/>
</dbReference>
<gene>
    <name evidence="9" type="primary">secE</name>
    <name evidence="10" type="ordered locus">Hoch_4021</name>
</gene>
<dbReference type="NCBIfam" id="TIGR00964">
    <property type="entry name" value="secE_bact"/>
    <property type="match status" value="1"/>
</dbReference>
<dbReference type="GO" id="GO:0008320">
    <property type="term" value="F:protein transmembrane transporter activity"/>
    <property type="evidence" value="ECO:0007669"/>
    <property type="project" value="UniProtKB-UniRule"/>
</dbReference>
<evidence type="ECO:0000256" key="4">
    <source>
        <dbReference type="ARBA" id="ARBA00022692"/>
    </source>
</evidence>
<dbReference type="InterPro" id="IPR038379">
    <property type="entry name" value="SecE_sf"/>
</dbReference>
<evidence type="ECO:0000256" key="3">
    <source>
        <dbReference type="ARBA" id="ARBA00022475"/>
    </source>
</evidence>
<dbReference type="InterPro" id="IPR001901">
    <property type="entry name" value="Translocase_SecE/Sec61-g"/>
</dbReference>
<evidence type="ECO:0000256" key="6">
    <source>
        <dbReference type="ARBA" id="ARBA00022989"/>
    </source>
</evidence>
<name>D0LJE6_HALO1</name>
<keyword evidence="8 9" id="KW-0472">Membrane</keyword>
<protein>
    <recommendedName>
        <fullName evidence="9">Protein translocase subunit SecE</fullName>
    </recommendedName>
</protein>
<comment type="subcellular location">
    <subcellularLocation>
        <location evidence="1">Membrane</location>
    </subcellularLocation>
</comment>
<comment type="function">
    <text evidence="9">Essential subunit of the Sec protein translocation channel SecYEG. Clamps together the 2 halves of SecY. May contact the channel plug during translocation.</text>
</comment>
<dbReference type="GO" id="GO:0043952">
    <property type="term" value="P:protein transport by the Sec complex"/>
    <property type="evidence" value="ECO:0007669"/>
    <property type="project" value="UniProtKB-UniRule"/>
</dbReference>
<evidence type="ECO:0000313" key="10">
    <source>
        <dbReference type="EMBL" id="ACY16520.1"/>
    </source>
</evidence>
<keyword evidence="4 9" id="KW-0812">Transmembrane</keyword>
<accession>D0LJE6</accession>
<keyword evidence="3 9" id="KW-1003">Cell membrane</keyword>
<reference evidence="10 11" key="1">
    <citation type="journal article" date="2010" name="Stand. Genomic Sci.">
        <title>Complete genome sequence of Haliangium ochraceum type strain (SMP-2).</title>
        <authorList>
            <consortium name="US DOE Joint Genome Institute (JGI-PGF)"/>
            <person name="Ivanova N."/>
            <person name="Daum C."/>
            <person name="Lang E."/>
            <person name="Abt B."/>
            <person name="Kopitz M."/>
            <person name="Saunders E."/>
            <person name="Lapidus A."/>
            <person name="Lucas S."/>
            <person name="Glavina Del Rio T."/>
            <person name="Nolan M."/>
            <person name="Tice H."/>
            <person name="Copeland A."/>
            <person name="Cheng J.F."/>
            <person name="Chen F."/>
            <person name="Bruce D."/>
            <person name="Goodwin L."/>
            <person name="Pitluck S."/>
            <person name="Mavromatis K."/>
            <person name="Pati A."/>
            <person name="Mikhailova N."/>
            <person name="Chen A."/>
            <person name="Palaniappan K."/>
            <person name="Land M."/>
            <person name="Hauser L."/>
            <person name="Chang Y.J."/>
            <person name="Jeffries C.D."/>
            <person name="Detter J.C."/>
            <person name="Brettin T."/>
            <person name="Rohde M."/>
            <person name="Goker M."/>
            <person name="Bristow J."/>
            <person name="Markowitz V."/>
            <person name="Eisen J.A."/>
            <person name="Hugenholtz P."/>
            <person name="Kyrpides N.C."/>
            <person name="Klenk H.P."/>
        </authorList>
    </citation>
    <scope>NUCLEOTIDE SEQUENCE [LARGE SCALE GENOMIC DNA]</scope>
    <source>
        <strain evidence="11">DSM 14365 / CIP 107738 / JCM 11303 / AJ 13395 / SMP-2</strain>
    </source>
</reference>
<dbReference type="GO" id="GO:0005886">
    <property type="term" value="C:plasma membrane"/>
    <property type="evidence" value="ECO:0007669"/>
    <property type="project" value="UniProtKB-UniRule"/>
</dbReference>
<dbReference type="KEGG" id="hoh:Hoch_4021"/>
<feature type="transmembrane region" description="Helical" evidence="9">
    <location>
        <begin position="12"/>
        <end position="30"/>
    </location>
</feature>
<dbReference type="Pfam" id="PF00584">
    <property type="entry name" value="SecE"/>
    <property type="match status" value="1"/>
</dbReference>
<evidence type="ECO:0000256" key="5">
    <source>
        <dbReference type="ARBA" id="ARBA00022927"/>
    </source>
</evidence>
<dbReference type="GO" id="GO:0009306">
    <property type="term" value="P:protein secretion"/>
    <property type="evidence" value="ECO:0007669"/>
    <property type="project" value="UniProtKB-UniRule"/>
</dbReference>
<dbReference type="HOGENOM" id="CLU_130976_0_0_7"/>
<keyword evidence="2 9" id="KW-0813">Transport</keyword>
<dbReference type="PANTHER" id="PTHR33910:SF1">
    <property type="entry name" value="PROTEIN TRANSLOCASE SUBUNIT SECE"/>
    <property type="match status" value="1"/>
</dbReference>
<dbReference type="AlphaFoldDB" id="D0LJE6"/>
<feature type="transmembrane region" description="Helical" evidence="9">
    <location>
        <begin position="42"/>
        <end position="62"/>
    </location>
</feature>
<dbReference type="PANTHER" id="PTHR33910">
    <property type="entry name" value="PROTEIN TRANSLOCASE SUBUNIT SECE"/>
    <property type="match status" value="1"/>
</dbReference>
<proteinExistence type="inferred from homology"/>
<keyword evidence="6 9" id="KW-1133">Transmembrane helix</keyword>
<dbReference type="GO" id="GO:0065002">
    <property type="term" value="P:intracellular protein transmembrane transport"/>
    <property type="evidence" value="ECO:0007669"/>
    <property type="project" value="UniProtKB-UniRule"/>
</dbReference>
<evidence type="ECO:0000313" key="11">
    <source>
        <dbReference type="Proteomes" id="UP000001880"/>
    </source>
</evidence>
<keyword evidence="11" id="KW-1185">Reference proteome</keyword>
<dbReference type="InterPro" id="IPR005807">
    <property type="entry name" value="SecE_bac"/>
</dbReference>
<comment type="similarity">
    <text evidence="9">Belongs to the SecE/SEC61-gamma family.</text>
</comment>
<comment type="subunit">
    <text evidence="9">Component of the Sec protein translocase complex. Heterotrimer consisting of SecY, SecE and SecG subunits. The heterotrimers can form oligomers, although 1 heterotrimer is thought to be able to translocate proteins. Interacts with the ribosome. Interacts with SecDF, and other proteins may be involved. Interacts with SecA.</text>
</comment>
<keyword evidence="7 9" id="KW-0811">Translocation</keyword>
<dbReference type="Gene3D" id="1.20.5.1030">
    <property type="entry name" value="Preprotein translocase secy subunit"/>
    <property type="match status" value="1"/>
</dbReference>
<sequence>MAQDNAPNKPVHLIYLCGGLLFFYLLQWTLDWVWGYFSRAPSEFLITVISAVIALFAGVSLYRNERVHGWINEVTVELKKVAWPGAKEVRQATIVVIVMTLISATILGAFDYVWANLTDIIYG</sequence>
<dbReference type="HAMAP" id="MF_00422">
    <property type="entry name" value="SecE"/>
    <property type="match status" value="1"/>
</dbReference>
<organism evidence="10 11">
    <name type="scientific">Haliangium ochraceum (strain DSM 14365 / JCM 11303 / SMP-2)</name>
    <dbReference type="NCBI Taxonomy" id="502025"/>
    <lineage>
        <taxon>Bacteria</taxon>
        <taxon>Pseudomonadati</taxon>
        <taxon>Myxococcota</taxon>
        <taxon>Polyangia</taxon>
        <taxon>Haliangiales</taxon>
        <taxon>Kofleriaceae</taxon>
        <taxon>Haliangium</taxon>
    </lineage>
</organism>
<dbReference type="eggNOG" id="COG0690">
    <property type="taxonomic scope" value="Bacteria"/>
</dbReference>
<evidence type="ECO:0000256" key="9">
    <source>
        <dbReference type="HAMAP-Rule" id="MF_00422"/>
    </source>
</evidence>
<evidence type="ECO:0000256" key="1">
    <source>
        <dbReference type="ARBA" id="ARBA00004370"/>
    </source>
</evidence>
<evidence type="ECO:0000256" key="2">
    <source>
        <dbReference type="ARBA" id="ARBA00022448"/>
    </source>
</evidence>
<evidence type="ECO:0000256" key="7">
    <source>
        <dbReference type="ARBA" id="ARBA00023010"/>
    </source>
</evidence>
<dbReference type="EMBL" id="CP001804">
    <property type="protein sequence ID" value="ACY16520.1"/>
    <property type="molecule type" value="Genomic_DNA"/>
</dbReference>
<evidence type="ECO:0000256" key="8">
    <source>
        <dbReference type="ARBA" id="ARBA00023136"/>
    </source>
</evidence>
<feature type="transmembrane region" description="Helical" evidence="9">
    <location>
        <begin position="94"/>
        <end position="115"/>
    </location>
</feature>
<keyword evidence="9" id="KW-0997">Cell inner membrane</keyword>